<organism evidence="1">
    <name type="scientific">marine sediment metagenome</name>
    <dbReference type="NCBI Taxonomy" id="412755"/>
    <lineage>
        <taxon>unclassified sequences</taxon>
        <taxon>metagenomes</taxon>
        <taxon>ecological metagenomes</taxon>
    </lineage>
</organism>
<feature type="non-terminal residue" evidence="1">
    <location>
        <position position="1"/>
    </location>
</feature>
<evidence type="ECO:0000313" key="1">
    <source>
        <dbReference type="EMBL" id="GAI72951.1"/>
    </source>
</evidence>
<proteinExistence type="predicted"/>
<protein>
    <submittedName>
        <fullName evidence="1">Uncharacterized protein</fullName>
    </submittedName>
</protein>
<reference evidence="1" key="1">
    <citation type="journal article" date="2014" name="Front. Microbiol.">
        <title>High frequency of phylogenetically diverse reductive dehalogenase-homologous genes in deep subseafloor sedimentary metagenomes.</title>
        <authorList>
            <person name="Kawai M."/>
            <person name="Futagami T."/>
            <person name="Toyoda A."/>
            <person name="Takaki Y."/>
            <person name="Nishi S."/>
            <person name="Hori S."/>
            <person name="Arai W."/>
            <person name="Tsubouchi T."/>
            <person name="Morono Y."/>
            <person name="Uchiyama I."/>
            <person name="Ito T."/>
            <person name="Fujiyama A."/>
            <person name="Inagaki F."/>
            <person name="Takami H."/>
        </authorList>
    </citation>
    <scope>NUCLEOTIDE SEQUENCE</scope>
    <source>
        <strain evidence="1">Expedition CK06-06</strain>
    </source>
</reference>
<dbReference type="EMBL" id="BARW01012621">
    <property type="protein sequence ID" value="GAI72951.1"/>
    <property type="molecule type" value="Genomic_DNA"/>
</dbReference>
<name>X1S1C4_9ZZZZ</name>
<gene>
    <name evidence="1" type="ORF">S12H4_23660</name>
</gene>
<sequence>DVSTKLEESDRYMNWKEAKRITNFSEGQLSEIRKVTTIIITIGSFGGL</sequence>
<comment type="caution">
    <text evidence="1">The sequence shown here is derived from an EMBL/GenBank/DDBJ whole genome shotgun (WGS) entry which is preliminary data.</text>
</comment>
<dbReference type="AlphaFoldDB" id="X1S1C4"/>
<accession>X1S1C4</accession>